<evidence type="ECO:0000256" key="11">
    <source>
        <dbReference type="ARBA" id="ARBA00032235"/>
    </source>
</evidence>
<dbReference type="InterPro" id="IPR013824">
    <property type="entry name" value="Topo_IA_cen_sub1"/>
</dbReference>
<dbReference type="Gene3D" id="3.40.50.140">
    <property type="match status" value="1"/>
</dbReference>
<dbReference type="GO" id="GO:0003677">
    <property type="term" value="F:DNA binding"/>
    <property type="evidence" value="ECO:0007669"/>
    <property type="project" value="UniProtKB-KW"/>
</dbReference>
<protein>
    <recommendedName>
        <fullName evidence="3">DNA topoisomerase</fullName>
        <ecNumber evidence="3">5.6.2.1</ecNumber>
    </recommendedName>
    <alternativeName>
        <fullName evidence="12">Omega-protein</fullName>
    </alternativeName>
    <alternativeName>
        <fullName evidence="11">Relaxing enzyme</fullName>
    </alternativeName>
    <alternativeName>
        <fullName evidence="9">Swivelase</fullName>
    </alternativeName>
    <alternativeName>
        <fullName evidence="10">Untwisting enzyme</fullName>
    </alternativeName>
</protein>
<dbReference type="SMART" id="SM00437">
    <property type="entry name" value="TOP1Ac"/>
    <property type="match status" value="1"/>
</dbReference>
<keyword evidence="5" id="KW-0460">Magnesium</keyword>
<dbReference type="InterPro" id="IPR013825">
    <property type="entry name" value="Topo_IA_cen_sub2"/>
</dbReference>
<dbReference type="InterPro" id="IPR013497">
    <property type="entry name" value="Topo_IA_cen"/>
</dbReference>
<proteinExistence type="inferred from homology"/>
<dbReference type="PRINTS" id="PR00417">
    <property type="entry name" value="PRTPISMRASEI"/>
</dbReference>
<dbReference type="InterPro" id="IPR013826">
    <property type="entry name" value="Topo_IA_cen_sub3"/>
</dbReference>
<dbReference type="Gene3D" id="1.10.460.10">
    <property type="entry name" value="Topoisomerase I, domain 2"/>
    <property type="match status" value="1"/>
</dbReference>
<dbReference type="InterPro" id="IPR000380">
    <property type="entry name" value="Topo_IA"/>
</dbReference>
<dbReference type="SUPFAM" id="SSF56712">
    <property type="entry name" value="Prokaryotic type I DNA topoisomerase"/>
    <property type="match status" value="1"/>
</dbReference>
<evidence type="ECO:0000256" key="4">
    <source>
        <dbReference type="ARBA" id="ARBA00022723"/>
    </source>
</evidence>
<evidence type="ECO:0000256" key="5">
    <source>
        <dbReference type="ARBA" id="ARBA00022842"/>
    </source>
</evidence>
<dbReference type="Proteomes" id="UP000234956">
    <property type="component" value="Unassembled WGS sequence"/>
</dbReference>
<dbReference type="SMART" id="SM00493">
    <property type="entry name" value="TOPRIM"/>
    <property type="match status" value="1"/>
</dbReference>
<evidence type="ECO:0000256" key="7">
    <source>
        <dbReference type="ARBA" id="ARBA00023125"/>
    </source>
</evidence>
<keyword evidence="4" id="KW-0479">Metal-binding</keyword>
<dbReference type="Pfam" id="PF13342">
    <property type="entry name" value="Toprim_Crpt"/>
    <property type="match status" value="1"/>
</dbReference>
<dbReference type="GO" id="GO:0006281">
    <property type="term" value="P:DNA repair"/>
    <property type="evidence" value="ECO:0007669"/>
    <property type="project" value="TreeGrafter"/>
</dbReference>
<name>A0A2I0UYK6_9BACI</name>
<dbReference type="InterPro" id="IPR025589">
    <property type="entry name" value="Toprim_C_rpt"/>
</dbReference>
<keyword evidence="8 14" id="KW-0413">Isomerase</keyword>
<comment type="caution">
    <text evidence="14">The sequence shown here is derived from an EMBL/GenBank/DDBJ whole genome shotgun (WGS) entry which is preliminary data.</text>
</comment>
<dbReference type="InterPro" id="IPR023405">
    <property type="entry name" value="Topo_IA_core_domain"/>
</dbReference>
<evidence type="ECO:0000313" key="15">
    <source>
        <dbReference type="Proteomes" id="UP000234956"/>
    </source>
</evidence>
<accession>A0A2I0UYK6</accession>
<evidence type="ECO:0000256" key="9">
    <source>
        <dbReference type="ARBA" id="ARBA00030003"/>
    </source>
</evidence>
<evidence type="ECO:0000256" key="3">
    <source>
        <dbReference type="ARBA" id="ARBA00012891"/>
    </source>
</evidence>
<dbReference type="PROSITE" id="PS00396">
    <property type="entry name" value="TOPO_IA_1"/>
    <property type="match status" value="1"/>
</dbReference>
<dbReference type="Pfam" id="PF01751">
    <property type="entry name" value="Toprim"/>
    <property type="match status" value="1"/>
</dbReference>
<dbReference type="InterPro" id="IPR003601">
    <property type="entry name" value="Topo_IA_2"/>
</dbReference>
<evidence type="ECO:0000256" key="12">
    <source>
        <dbReference type="ARBA" id="ARBA00032877"/>
    </source>
</evidence>
<dbReference type="EC" id="5.6.2.1" evidence="3"/>
<dbReference type="InterPro" id="IPR034144">
    <property type="entry name" value="TOPRIM_TopoIII"/>
</dbReference>
<dbReference type="Gene3D" id="1.10.290.10">
    <property type="entry name" value="Topoisomerase I, domain 4"/>
    <property type="match status" value="1"/>
</dbReference>
<dbReference type="GO" id="GO:0003917">
    <property type="term" value="F:DNA topoisomerase type I (single strand cut, ATP-independent) activity"/>
    <property type="evidence" value="ECO:0007669"/>
    <property type="project" value="UniProtKB-EC"/>
</dbReference>
<dbReference type="InterPro" id="IPR023406">
    <property type="entry name" value="Topo_IA_AS"/>
</dbReference>
<evidence type="ECO:0000313" key="14">
    <source>
        <dbReference type="EMBL" id="PKU51155.1"/>
    </source>
</evidence>
<dbReference type="InterPro" id="IPR006171">
    <property type="entry name" value="TOPRIM_dom"/>
</dbReference>
<evidence type="ECO:0000256" key="6">
    <source>
        <dbReference type="ARBA" id="ARBA00023029"/>
    </source>
</evidence>
<evidence type="ECO:0000256" key="2">
    <source>
        <dbReference type="ARBA" id="ARBA00009446"/>
    </source>
</evidence>
<sequence length="709" mass="80898">MGKIAVLAEKPSQARAYADAFKIKKKEKTFIELEPCSTFPNGAVITWAVGHLVELKEPKEYQKEWEKWSLGSLPIIPQKFEDKVVSKMYTQFHAVKKIFNDPQVTMIYNGCDSEREGSNIFYSLLKMTKVNKPVKRLWINSLEVEEIRKGFNHMQSNERDLLMYQEAKTRQISDWLVGMNCSRLYTLLLQKKGFRGSISIGRVQSPTVYLIYKRQQEIEHFKPEKFYEIEGVFKAQNGVYKGKANLKTKERAEAVQLLQQHRIEPLDTGLITSVTNKMKRIAPPKLHALSTLQATANKRWKYSPSHVLKLTQSLYEKKLVSYPRTDSQLITHHEFAYLNDSLANYQQLVGKSFHAINRGNNKRYVDSVNVGEHYAIIPTKKVPTEKALQSMNADERNIYFEIVNTTLAMFHQDYQYDEKTIITNVKNVAFKTVGKTELVKGWKELFSNEKELQEREESLPVVFQDEMVQSKVSILEGTTTAPKPYTEGQLITMMKTCGKSVEDEEEIEVLKSIEGIGTEATRSGIIETIKKHGFIEVRKNIVSITPKGALLCRAIEGTLLSSPSMTAKWEIYLHKIGHGEGSAKHFIESIGKFINQLIAEVPKQLESLTIEAEQFKPAVVKDIVMCPTCKVGKIGLRKSFYGCSNYKNGCKQTFPGRLLGKKLTEKNIHDLCKIGKTAVMKGFKSKNGKQFNASLRLVEGKIEFEFNEK</sequence>
<gene>
    <name evidence="14" type="ORF">CRI88_10455</name>
</gene>
<dbReference type="Gene3D" id="2.70.20.10">
    <property type="entry name" value="Topoisomerase I, domain 3"/>
    <property type="match status" value="1"/>
</dbReference>
<keyword evidence="7" id="KW-0238">DNA-binding</keyword>
<dbReference type="CDD" id="cd03362">
    <property type="entry name" value="TOPRIM_TopoIA_TopoIII"/>
    <property type="match status" value="1"/>
</dbReference>
<dbReference type="RefSeq" id="WP_101966590.1">
    <property type="nucleotide sequence ID" value="NZ_PDFK01000003.1"/>
</dbReference>
<evidence type="ECO:0000256" key="8">
    <source>
        <dbReference type="ARBA" id="ARBA00023235"/>
    </source>
</evidence>
<evidence type="ECO:0000256" key="10">
    <source>
        <dbReference type="ARBA" id="ARBA00031985"/>
    </source>
</evidence>
<organism evidence="14 15">
    <name type="scientific">Lysinibacillus fusiformis</name>
    <dbReference type="NCBI Taxonomy" id="28031"/>
    <lineage>
        <taxon>Bacteria</taxon>
        <taxon>Bacillati</taxon>
        <taxon>Bacillota</taxon>
        <taxon>Bacilli</taxon>
        <taxon>Bacillales</taxon>
        <taxon>Bacillaceae</taxon>
        <taxon>Lysinibacillus</taxon>
    </lineage>
</organism>
<dbReference type="GO" id="GO:0043597">
    <property type="term" value="C:cytoplasmic replication fork"/>
    <property type="evidence" value="ECO:0007669"/>
    <property type="project" value="TreeGrafter"/>
</dbReference>
<dbReference type="NCBIfam" id="TIGR01056">
    <property type="entry name" value="topB"/>
    <property type="match status" value="1"/>
</dbReference>
<dbReference type="EMBL" id="PDFK01000003">
    <property type="protein sequence ID" value="PKU51155.1"/>
    <property type="molecule type" value="Genomic_DNA"/>
</dbReference>
<reference evidence="14 15" key="1">
    <citation type="submission" date="2017-10" db="EMBL/GenBank/DDBJ databases">
        <title>Draft genome of Lysinibacillus fusiformis strain Juneja, a laboratory-derived pathogen of Drosophila melanogaster.</title>
        <authorList>
            <person name="Smith B.R."/>
            <person name="Unckless R.L."/>
        </authorList>
    </citation>
    <scope>NUCLEOTIDE SEQUENCE [LARGE SCALE GENOMIC DNA]</scope>
    <source>
        <strain evidence="14 15">Juneja</strain>
    </source>
</reference>
<comment type="catalytic activity">
    <reaction evidence="1">
        <text>ATP-independent breakage of single-stranded DNA, followed by passage and rejoining.</text>
        <dbReference type="EC" id="5.6.2.1"/>
    </reaction>
</comment>
<dbReference type="GO" id="GO:0046872">
    <property type="term" value="F:metal ion binding"/>
    <property type="evidence" value="ECO:0007669"/>
    <property type="project" value="UniProtKB-KW"/>
</dbReference>
<dbReference type="PANTHER" id="PTHR11390">
    <property type="entry name" value="PROKARYOTIC DNA TOPOISOMERASE"/>
    <property type="match status" value="1"/>
</dbReference>
<dbReference type="GO" id="GO:0006310">
    <property type="term" value="P:DNA recombination"/>
    <property type="evidence" value="ECO:0007669"/>
    <property type="project" value="TreeGrafter"/>
</dbReference>
<dbReference type="CDD" id="cd00186">
    <property type="entry name" value="TOP1Ac"/>
    <property type="match status" value="1"/>
</dbReference>
<dbReference type="AlphaFoldDB" id="A0A2I0UYK6"/>
<dbReference type="InterPro" id="IPR003602">
    <property type="entry name" value="Topo_IA_DNA-bd_dom"/>
</dbReference>
<feature type="domain" description="Topo IA-type catalytic" evidence="13">
    <location>
        <begin position="160"/>
        <end position="598"/>
    </location>
</feature>
<comment type="similarity">
    <text evidence="2">Belongs to the type IA topoisomerase family.</text>
</comment>
<dbReference type="SMART" id="SM00436">
    <property type="entry name" value="TOP1Bc"/>
    <property type="match status" value="1"/>
</dbReference>
<dbReference type="InterPro" id="IPR005738">
    <property type="entry name" value="TopoIII"/>
</dbReference>
<dbReference type="PROSITE" id="PS52039">
    <property type="entry name" value="TOPO_IA_2"/>
    <property type="match status" value="1"/>
</dbReference>
<evidence type="ECO:0000259" key="13">
    <source>
        <dbReference type="PROSITE" id="PS52039"/>
    </source>
</evidence>
<dbReference type="Pfam" id="PF01131">
    <property type="entry name" value="Topoisom_bac"/>
    <property type="match status" value="1"/>
</dbReference>
<dbReference type="PANTHER" id="PTHR11390:SF21">
    <property type="entry name" value="DNA TOPOISOMERASE 3-ALPHA"/>
    <property type="match status" value="1"/>
</dbReference>
<keyword evidence="6" id="KW-0799">Topoisomerase</keyword>
<evidence type="ECO:0000256" key="1">
    <source>
        <dbReference type="ARBA" id="ARBA00000213"/>
    </source>
</evidence>
<dbReference type="GO" id="GO:0006265">
    <property type="term" value="P:DNA topological change"/>
    <property type="evidence" value="ECO:0007669"/>
    <property type="project" value="InterPro"/>
</dbReference>